<dbReference type="InParanoid" id="K1RFQ5"/>
<protein>
    <submittedName>
        <fullName evidence="1">Uncharacterized protein</fullName>
    </submittedName>
</protein>
<organism evidence="1">
    <name type="scientific">Magallana gigas</name>
    <name type="common">Pacific oyster</name>
    <name type="synonym">Crassostrea gigas</name>
    <dbReference type="NCBI Taxonomy" id="29159"/>
    <lineage>
        <taxon>Eukaryota</taxon>
        <taxon>Metazoa</taxon>
        <taxon>Spiralia</taxon>
        <taxon>Lophotrochozoa</taxon>
        <taxon>Mollusca</taxon>
        <taxon>Bivalvia</taxon>
        <taxon>Autobranchia</taxon>
        <taxon>Pteriomorphia</taxon>
        <taxon>Ostreida</taxon>
        <taxon>Ostreoidea</taxon>
        <taxon>Ostreidae</taxon>
        <taxon>Magallana</taxon>
    </lineage>
</organism>
<sequence>MFKPFQGQFLELENALSNAAFIDLLREHGITKKRKNVSTKSRQRGNHVVKACKELLEEEKENEEFRSYSNISADVFLGLSPEQAKMIGYHHNSKTTTKKVLFQIFKNIPCVEGPKICQYLRRVEQLKDIKTVAEEISKDRKKRILEQVFTSRTGCQTWEEASERYALHAEKMEEFLDSIKVSQRLVPTDFIKFCDEAVRQEVPVDLNTVVTVNVSVELNEKQREYLDQERRKFEMKICKGLKKLKTAAEE</sequence>
<dbReference type="HOGENOM" id="CLU_1112246_0_0_1"/>
<accession>K1RFQ5</accession>
<gene>
    <name evidence="1" type="ORF">CGI_10002828</name>
</gene>
<dbReference type="AlphaFoldDB" id="K1RFQ5"/>
<proteinExistence type="predicted"/>
<reference evidence="1" key="1">
    <citation type="journal article" date="2012" name="Nature">
        <title>The oyster genome reveals stress adaptation and complexity of shell formation.</title>
        <authorList>
            <person name="Zhang G."/>
            <person name="Fang X."/>
            <person name="Guo X."/>
            <person name="Li L."/>
            <person name="Luo R."/>
            <person name="Xu F."/>
            <person name="Yang P."/>
            <person name="Zhang L."/>
            <person name="Wang X."/>
            <person name="Qi H."/>
            <person name="Xiong Z."/>
            <person name="Que H."/>
            <person name="Xie Y."/>
            <person name="Holland P.W."/>
            <person name="Paps J."/>
            <person name="Zhu Y."/>
            <person name="Wu F."/>
            <person name="Chen Y."/>
            <person name="Wang J."/>
            <person name="Peng C."/>
            <person name="Meng J."/>
            <person name="Yang L."/>
            <person name="Liu J."/>
            <person name="Wen B."/>
            <person name="Zhang N."/>
            <person name="Huang Z."/>
            <person name="Zhu Q."/>
            <person name="Feng Y."/>
            <person name="Mount A."/>
            <person name="Hedgecock D."/>
            <person name="Xu Z."/>
            <person name="Liu Y."/>
            <person name="Domazet-Loso T."/>
            <person name="Du Y."/>
            <person name="Sun X."/>
            <person name="Zhang S."/>
            <person name="Liu B."/>
            <person name="Cheng P."/>
            <person name="Jiang X."/>
            <person name="Li J."/>
            <person name="Fan D."/>
            <person name="Wang W."/>
            <person name="Fu W."/>
            <person name="Wang T."/>
            <person name="Wang B."/>
            <person name="Zhang J."/>
            <person name="Peng Z."/>
            <person name="Li Y."/>
            <person name="Li N."/>
            <person name="Wang J."/>
            <person name="Chen M."/>
            <person name="He Y."/>
            <person name="Tan F."/>
            <person name="Song X."/>
            <person name="Zheng Q."/>
            <person name="Huang R."/>
            <person name="Yang H."/>
            <person name="Du X."/>
            <person name="Chen L."/>
            <person name="Yang M."/>
            <person name="Gaffney P.M."/>
            <person name="Wang S."/>
            <person name="Luo L."/>
            <person name="She Z."/>
            <person name="Ming Y."/>
            <person name="Huang W."/>
            <person name="Zhang S."/>
            <person name="Huang B."/>
            <person name="Zhang Y."/>
            <person name="Qu T."/>
            <person name="Ni P."/>
            <person name="Miao G."/>
            <person name="Wang J."/>
            <person name="Wang Q."/>
            <person name="Steinberg C.E."/>
            <person name="Wang H."/>
            <person name="Li N."/>
            <person name="Qian L."/>
            <person name="Zhang G."/>
            <person name="Li Y."/>
            <person name="Yang H."/>
            <person name="Liu X."/>
            <person name="Wang J."/>
            <person name="Yin Y."/>
            <person name="Wang J."/>
        </authorList>
    </citation>
    <scope>NUCLEOTIDE SEQUENCE [LARGE SCALE GENOMIC DNA]</scope>
    <source>
        <strain evidence="1">05x7-T-G4-1.051#20</strain>
    </source>
</reference>
<dbReference type="EMBL" id="JH817991">
    <property type="protein sequence ID" value="EKC32956.1"/>
    <property type="molecule type" value="Genomic_DNA"/>
</dbReference>
<evidence type="ECO:0000313" key="1">
    <source>
        <dbReference type="EMBL" id="EKC32956.1"/>
    </source>
</evidence>
<name>K1RFQ5_MAGGI</name>